<dbReference type="CDD" id="cd07129">
    <property type="entry name" value="ALDH_KGSADH"/>
    <property type="match status" value="1"/>
</dbReference>
<dbReference type="EMBL" id="CP047180">
    <property type="protein sequence ID" value="QHC64653.1"/>
    <property type="molecule type" value="Genomic_DNA"/>
</dbReference>
<evidence type="ECO:0000313" key="3">
    <source>
        <dbReference type="EMBL" id="QHC64653.1"/>
    </source>
</evidence>
<accession>A0ABX6H4T9</accession>
<dbReference type="InterPro" id="IPR044151">
    <property type="entry name" value="ALDH_KGSADH"/>
</dbReference>
<dbReference type="InterPro" id="IPR015590">
    <property type="entry name" value="Aldehyde_DH_dom"/>
</dbReference>
<dbReference type="PANTHER" id="PTHR43353">
    <property type="entry name" value="SUCCINATE-SEMIALDEHYDE DEHYDROGENASE, MITOCHONDRIAL"/>
    <property type="match status" value="1"/>
</dbReference>
<evidence type="ECO:0000313" key="4">
    <source>
        <dbReference type="Proteomes" id="UP000464597"/>
    </source>
</evidence>
<sequence length="514" mass="53462">MQAAAGTRLTELRVAAAAAATPAVLASSRQERAGWLTRIAARLDEARDELVEVAEAETHLGVERLRGEVARTTAQLRLFADVLEEGSYLEASIDVAGTIGGDGSQEIRRFLRPLGPVAVFSASNFPFAFSVAGGDTASALAAGCPVLVKAHPGHPELSRRTAAVVDRALEEAGAPRGTFELVEGREAGLVLVAAPEVRAVAFTGSLPGATALMDAMSERAEPIPFFGELGSVNPVVITPGAAEERGSALAEALVASFTLGGGQFCTKPGVVFVPTAVDLDTPAERATRSAWTGGGTPPCWSSSAQRVSRPAFRQAVAERVESLPGTVLLTERIADSFAAVADRLQSADGVRVLARGAQADGTTPVVLVTTVGDFVRHSDVLLEECFGPLTLLVEYRSPEEVLTALTHLDGSLTATVHSAPGEDIGALVAVLAERSGRVVFGGWPTGVSVTWGQHHGGPWPATTSQHTSVGATAIRRFLRPIAYQGAPASALPADLTDAGLARLPHRRDGRSVPR</sequence>
<protein>
    <submittedName>
        <fullName evidence="3">Aldehyde dehydrogenase family protein</fullName>
    </submittedName>
</protein>
<dbReference type="PANTHER" id="PTHR43353:SF3">
    <property type="entry name" value="ALDEHYDE DEHYDROGENASE-RELATED"/>
    <property type="match status" value="1"/>
</dbReference>
<dbReference type="SUPFAM" id="SSF53720">
    <property type="entry name" value="ALDH-like"/>
    <property type="match status" value="1"/>
</dbReference>
<dbReference type="Pfam" id="PF00171">
    <property type="entry name" value="Aldedh"/>
    <property type="match status" value="1"/>
</dbReference>
<organism evidence="3 4">
    <name type="scientific">Rathayibacter festucae</name>
    <dbReference type="NCBI Taxonomy" id="110937"/>
    <lineage>
        <taxon>Bacteria</taxon>
        <taxon>Bacillati</taxon>
        <taxon>Actinomycetota</taxon>
        <taxon>Actinomycetes</taxon>
        <taxon>Micrococcales</taxon>
        <taxon>Microbacteriaceae</taxon>
        <taxon>Rathayibacter</taxon>
    </lineage>
</organism>
<dbReference type="InterPro" id="IPR016163">
    <property type="entry name" value="Ald_DH_C"/>
</dbReference>
<name>A0ABX6H4T9_9MICO</name>
<keyword evidence="1" id="KW-0560">Oxidoreductase</keyword>
<dbReference type="InterPro" id="IPR016161">
    <property type="entry name" value="Ald_DH/histidinol_DH"/>
</dbReference>
<evidence type="ECO:0000259" key="2">
    <source>
        <dbReference type="Pfam" id="PF00171"/>
    </source>
</evidence>
<reference evidence="4" key="1">
    <citation type="submission" date="2019-12" db="EMBL/GenBank/DDBJ databases">
        <title>Complete and draft genome sequences of new strains and members of some known species of the genus Rathayibacter isolated from plants.</title>
        <authorList>
            <person name="Tarlachkov S.V."/>
            <person name="Starodumova I.P."/>
            <person name="Dorofeeva L.V."/>
            <person name="Prisyazhnaya N.V."/>
            <person name="Leyn S."/>
            <person name="Zlamal J."/>
            <person name="Elan M."/>
            <person name="Osterman A.L."/>
            <person name="Nadler S."/>
            <person name="Subbotin S.A."/>
            <person name="Evtushenko L.I."/>
        </authorList>
    </citation>
    <scope>NUCLEOTIDE SEQUENCE [LARGE SCALE GENOMIC DNA]</scope>
    <source>
        <strain evidence="4">VKM Ac-2802</strain>
    </source>
</reference>
<proteinExistence type="predicted"/>
<dbReference type="Gene3D" id="3.40.309.10">
    <property type="entry name" value="Aldehyde Dehydrogenase, Chain A, domain 2"/>
    <property type="match status" value="1"/>
</dbReference>
<keyword evidence="4" id="KW-1185">Reference proteome</keyword>
<evidence type="ECO:0000256" key="1">
    <source>
        <dbReference type="ARBA" id="ARBA00023002"/>
    </source>
</evidence>
<feature type="domain" description="Aldehyde dehydrogenase" evidence="2">
    <location>
        <begin position="11"/>
        <end position="277"/>
    </location>
</feature>
<gene>
    <name evidence="3" type="ORF">GSU69_02220</name>
</gene>
<dbReference type="Proteomes" id="UP000464597">
    <property type="component" value="Chromosome"/>
</dbReference>
<dbReference type="InterPro" id="IPR050740">
    <property type="entry name" value="Aldehyde_DH_Superfamily"/>
</dbReference>
<dbReference type="InterPro" id="IPR016162">
    <property type="entry name" value="Ald_DH_N"/>
</dbReference>
<dbReference type="Gene3D" id="3.40.605.10">
    <property type="entry name" value="Aldehyde Dehydrogenase, Chain A, domain 1"/>
    <property type="match status" value="1"/>
</dbReference>